<evidence type="ECO:0000313" key="1">
    <source>
        <dbReference type="EMBL" id="GAA1915174.1"/>
    </source>
</evidence>
<gene>
    <name evidence="1" type="ORF">GCM10009775_04510</name>
</gene>
<dbReference type="Proteomes" id="UP001501343">
    <property type="component" value="Unassembled WGS sequence"/>
</dbReference>
<accession>A0ABP5APC6</accession>
<evidence type="ECO:0008006" key="3">
    <source>
        <dbReference type="Google" id="ProtNLM"/>
    </source>
</evidence>
<organism evidence="1 2">
    <name type="scientific">Microbacterium aoyamense</name>
    <dbReference type="NCBI Taxonomy" id="344166"/>
    <lineage>
        <taxon>Bacteria</taxon>
        <taxon>Bacillati</taxon>
        <taxon>Actinomycetota</taxon>
        <taxon>Actinomycetes</taxon>
        <taxon>Micrococcales</taxon>
        <taxon>Microbacteriaceae</taxon>
        <taxon>Microbacterium</taxon>
    </lineage>
</organism>
<comment type="caution">
    <text evidence="1">The sequence shown here is derived from an EMBL/GenBank/DDBJ whole genome shotgun (WGS) entry which is preliminary data.</text>
</comment>
<dbReference type="RefSeq" id="WP_248144960.1">
    <property type="nucleotide sequence ID" value="NZ_BAAAOF010000002.1"/>
</dbReference>
<reference evidence="2" key="1">
    <citation type="journal article" date="2019" name="Int. J. Syst. Evol. Microbiol.">
        <title>The Global Catalogue of Microorganisms (GCM) 10K type strain sequencing project: providing services to taxonomists for standard genome sequencing and annotation.</title>
        <authorList>
            <consortium name="The Broad Institute Genomics Platform"/>
            <consortium name="The Broad Institute Genome Sequencing Center for Infectious Disease"/>
            <person name="Wu L."/>
            <person name="Ma J."/>
        </authorList>
    </citation>
    <scope>NUCLEOTIDE SEQUENCE [LARGE SCALE GENOMIC DNA]</scope>
    <source>
        <strain evidence="2">JCM 14900</strain>
    </source>
</reference>
<dbReference type="Pfam" id="PF11238">
    <property type="entry name" value="DUF3039"/>
    <property type="match status" value="1"/>
</dbReference>
<protein>
    <recommendedName>
        <fullName evidence="3">DUF3039 domain-containing protein</fullName>
    </recommendedName>
</protein>
<evidence type="ECO:0000313" key="2">
    <source>
        <dbReference type="Proteomes" id="UP001501343"/>
    </source>
</evidence>
<keyword evidence="2" id="KW-1185">Reference proteome</keyword>
<proteinExistence type="predicted"/>
<name>A0ABP5APC6_9MICO</name>
<dbReference type="EMBL" id="BAAAOF010000002">
    <property type="protein sequence ID" value="GAA1915174.1"/>
    <property type="molecule type" value="Genomic_DNA"/>
</dbReference>
<dbReference type="InterPro" id="IPR021400">
    <property type="entry name" value="DUF3039"/>
</dbReference>
<sequence>MSTDTLEKTTTTTEAGEHDLFAHFAKKTDIERAVFDGVAITALCGKTWRPTRDFAKFPVCPTCAEIYGCNACMVNAGNPRCAAHEGLVL</sequence>